<organism evidence="2 3">
    <name type="scientific">Pseudomonas luteola</name>
    <dbReference type="NCBI Taxonomy" id="47886"/>
    <lineage>
        <taxon>Bacteria</taxon>
        <taxon>Pseudomonadati</taxon>
        <taxon>Pseudomonadota</taxon>
        <taxon>Gammaproteobacteria</taxon>
        <taxon>Pseudomonadales</taxon>
        <taxon>Pseudomonadaceae</taxon>
        <taxon>Pseudomonas</taxon>
    </lineage>
</organism>
<dbReference type="Proteomes" id="UP000250443">
    <property type="component" value="Unassembled WGS sequence"/>
</dbReference>
<evidence type="ECO:0000313" key="2">
    <source>
        <dbReference type="EMBL" id="SPZ00053.1"/>
    </source>
</evidence>
<protein>
    <submittedName>
        <fullName evidence="2">Quorum threshold expression element</fullName>
    </submittedName>
</protein>
<dbReference type="EMBL" id="UAUF01000002">
    <property type="protein sequence ID" value="SPZ00053.1"/>
    <property type="molecule type" value="Genomic_DNA"/>
</dbReference>
<proteinExistence type="predicted"/>
<dbReference type="AlphaFoldDB" id="A0A2X2BYI3"/>
<evidence type="ECO:0000313" key="1">
    <source>
        <dbReference type="EMBL" id="SPY99877.1"/>
    </source>
</evidence>
<reference evidence="2 3" key="1">
    <citation type="submission" date="2018-06" db="EMBL/GenBank/DDBJ databases">
        <authorList>
            <consortium name="Pathogen Informatics"/>
            <person name="Doyle S."/>
        </authorList>
    </citation>
    <scope>NUCLEOTIDE SEQUENCE [LARGE SCALE GENOMIC DNA]</scope>
    <source>
        <strain evidence="2 3">NCTC11842</strain>
    </source>
</reference>
<accession>A0A2X2BYI3</accession>
<gene>
    <name evidence="2" type="primary">qteE_2</name>
    <name evidence="1" type="synonym">qteE_1</name>
    <name evidence="1" type="ORF">NCTC11842_00022</name>
    <name evidence="2" type="ORF">NCTC11842_00198</name>
</gene>
<dbReference type="Pfam" id="PF19475">
    <property type="entry name" value="DUF6012"/>
    <property type="match status" value="1"/>
</dbReference>
<sequence length="202" mass="23036">MIIHITPRFLACSQSGCNCELVELVLPEFGLALKGGVDIVTRRPYPNKRYQVACRKKGQTAVIGIFIETKERVSEFTSIARWSIGAERISTHEVNYIILDNEHDAASDDMARWYSWSHEGQMFEVRWPEVSKHWSPASARPRAQLTQLPERNGLIADSIVDGVITRRVETFHMHTLERERVLASRSWAKRVPTLDSAFVANC</sequence>
<dbReference type="EMBL" id="UAUF01000002">
    <property type="protein sequence ID" value="SPY99877.1"/>
    <property type="molecule type" value="Genomic_DNA"/>
</dbReference>
<dbReference type="RefSeq" id="WP_112297391.1">
    <property type="nucleotide sequence ID" value="NZ_JAAMQY010000010.1"/>
</dbReference>
<dbReference type="InterPro" id="IPR046054">
    <property type="entry name" value="DUF6012"/>
</dbReference>
<name>A0A2X2BYI3_PSELU</name>
<evidence type="ECO:0000313" key="3">
    <source>
        <dbReference type="Proteomes" id="UP000250443"/>
    </source>
</evidence>